<dbReference type="EMBL" id="LVVY01000068">
    <property type="protein sequence ID" value="OAM78577.1"/>
    <property type="molecule type" value="Genomic_DNA"/>
</dbReference>
<keyword evidence="2" id="KW-1185">Reference proteome</keyword>
<accession>A0A178I102</accession>
<dbReference type="OrthoDB" id="7916272at2"/>
<dbReference type="AlphaFoldDB" id="A0A178I102"/>
<dbReference type="RefSeq" id="WP_067453187.1">
    <property type="nucleotide sequence ID" value="NZ_LVVY01000068.1"/>
</dbReference>
<evidence type="ECO:0000313" key="1">
    <source>
        <dbReference type="EMBL" id="OAM78577.1"/>
    </source>
</evidence>
<comment type="caution">
    <text evidence="1">The sequence shown here is derived from an EMBL/GenBank/DDBJ whole genome shotgun (WGS) entry which is preliminary data.</text>
</comment>
<dbReference type="Proteomes" id="UP000078389">
    <property type="component" value="Unassembled WGS sequence"/>
</dbReference>
<evidence type="ECO:0000313" key="2">
    <source>
        <dbReference type="Proteomes" id="UP000078389"/>
    </source>
</evidence>
<name>A0A178I102_9HYPH</name>
<sequence>MADRYSNREPSMEGPAVHAFSIVPHDTNALPETTRAIYVGGFGALRLVLASGTEITFANLPAGTALPVRATHVRATGTSATDIVGLV</sequence>
<gene>
    <name evidence="1" type="ORF">A3840_05635</name>
</gene>
<dbReference type="STRING" id="1770058.A3840_05635"/>
<protein>
    <submittedName>
        <fullName evidence="1">Uncharacterized protein</fullName>
    </submittedName>
</protein>
<proteinExistence type="predicted"/>
<organism evidence="1 2">
    <name type="scientific">Devosia elaeis</name>
    <dbReference type="NCBI Taxonomy" id="1770058"/>
    <lineage>
        <taxon>Bacteria</taxon>
        <taxon>Pseudomonadati</taxon>
        <taxon>Pseudomonadota</taxon>
        <taxon>Alphaproteobacteria</taxon>
        <taxon>Hyphomicrobiales</taxon>
        <taxon>Devosiaceae</taxon>
        <taxon>Devosia</taxon>
    </lineage>
</organism>
<reference evidence="1 2" key="1">
    <citation type="submission" date="2016-03" db="EMBL/GenBank/DDBJ databases">
        <title>Genome sequencing of Devosia sp. S37.</title>
        <authorList>
            <person name="Mohd Nor M."/>
        </authorList>
    </citation>
    <scope>NUCLEOTIDE SEQUENCE [LARGE SCALE GENOMIC DNA]</scope>
    <source>
        <strain evidence="1 2">S37</strain>
    </source>
</reference>